<keyword evidence="3" id="KW-1185">Reference proteome</keyword>
<organism evidence="2 3">
    <name type="scientific">Microdochium bolleyi</name>
    <dbReference type="NCBI Taxonomy" id="196109"/>
    <lineage>
        <taxon>Eukaryota</taxon>
        <taxon>Fungi</taxon>
        <taxon>Dikarya</taxon>
        <taxon>Ascomycota</taxon>
        <taxon>Pezizomycotina</taxon>
        <taxon>Sordariomycetes</taxon>
        <taxon>Xylariomycetidae</taxon>
        <taxon>Xylariales</taxon>
        <taxon>Microdochiaceae</taxon>
        <taxon>Microdochium</taxon>
    </lineage>
</organism>
<reference evidence="3" key="1">
    <citation type="submission" date="2016-02" db="EMBL/GenBank/DDBJ databases">
        <title>Draft genome sequence of Microdochium bolleyi, a fungal endophyte of beachgrass.</title>
        <authorList>
            <consortium name="DOE Joint Genome Institute"/>
            <person name="David A.S."/>
            <person name="May G."/>
            <person name="Haridas S."/>
            <person name="Lim J."/>
            <person name="Wang M."/>
            <person name="Labutti K."/>
            <person name="Lipzen A."/>
            <person name="Barry K."/>
            <person name="Grigoriev I.V."/>
        </authorList>
    </citation>
    <scope>NUCLEOTIDE SEQUENCE [LARGE SCALE GENOMIC DNA]</scope>
    <source>
        <strain evidence="3">J235TASD1</strain>
    </source>
</reference>
<evidence type="ECO:0000256" key="1">
    <source>
        <dbReference type="SAM" id="Phobius"/>
    </source>
</evidence>
<keyword evidence="1" id="KW-0472">Membrane</keyword>
<protein>
    <recommendedName>
        <fullName evidence="4">SUR7/PalI family-domain-containing protein</fullName>
    </recommendedName>
</protein>
<keyword evidence="1" id="KW-1133">Transmembrane helix</keyword>
<evidence type="ECO:0008006" key="4">
    <source>
        <dbReference type="Google" id="ProtNLM"/>
    </source>
</evidence>
<name>A0A136IYQ2_9PEZI</name>
<dbReference type="EMBL" id="KQ964253">
    <property type="protein sequence ID" value="KXJ90041.1"/>
    <property type="molecule type" value="Genomic_DNA"/>
</dbReference>
<dbReference type="InParanoid" id="A0A136IYQ2"/>
<proteinExistence type="predicted"/>
<feature type="transmembrane region" description="Helical" evidence="1">
    <location>
        <begin position="271"/>
        <end position="291"/>
    </location>
</feature>
<accession>A0A136IYQ2</accession>
<evidence type="ECO:0000313" key="2">
    <source>
        <dbReference type="EMBL" id="KXJ90041.1"/>
    </source>
</evidence>
<gene>
    <name evidence="2" type="ORF">Micbo1qcDRAFT_164557</name>
</gene>
<dbReference type="Proteomes" id="UP000070501">
    <property type="component" value="Unassembled WGS sequence"/>
</dbReference>
<feature type="transmembrane region" description="Helical" evidence="1">
    <location>
        <begin position="311"/>
        <end position="334"/>
    </location>
</feature>
<dbReference type="AlphaFoldDB" id="A0A136IYQ2"/>
<dbReference type="OrthoDB" id="5142214at2759"/>
<evidence type="ECO:0000313" key="3">
    <source>
        <dbReference type="Proteomes" id="UP000070501"/>
    </source>
</evidence>
<keyword evidence="1" id="KW-0812">Transmembrane</keyword>
<sequence length="372" mass="39935">MADPSLRRRTWARHALAGLAILCTVFAGLCVVSVLAAGTIQMDGDYPHGAGHLLLSSLAPVHFHGILPADGLLLGSIAQMPASFLGPDREANIAWQVKMSLFLNAFGYEWPDSPTWDHSVGIVRNVDGVMPSSPALRLPGDLADVGRQMGLDREDHWCLKEAGLDDAAGRQCAKVFFSAWCGGGGGSGGGSGSCAHQLEVSTTLESMLYYILACSLIALAAQELVVRVFPKVLRCACPGVIRRRGWCPCWKEDVDGPVLTHPVRNRMRLSLLKIFGVVHVLATGLVLYKAYSLKQFVDQVDEKLGDGMQAGLGLAFFAVSCATWVAVIAAVVSLKVREGLAEQEIKYIALSGSEEPGEGVEDDDDHRKNDLI</sequence>